<dbReference type="InterPro" id="IPR023031">
    <property type="entry name" value="OPRT"/>
</dbReference>
<evidence type="ECO:0000256" key="9">
    <source>
        <dbReference type="ARBA" id="ARBA00021923"/>
    </source>
</evidence>
<comment type="function">
    <text evidence="1">Catalyzes the transfer of a ribosyl phosphate group from 5-phosphoribose 1-diphosphate to orotate, leading to the formation of orotidine monophosphate (OMP).</text>
</comment>
<accession>A0A7S4A676</accession>
<dbReference type="InterPro" id="IPR013785">
    <property type="entry name" value="Aldolase_TIM"/>
</dbReference>
<reference evidence="18" key="1">
    <citation type="submission" date="2021-01" db="EMBL/GenBank/DDBJ databases">
        <authorList>
            <person name="Corre E."/>
            <person name="Pelletier E."/>
            <person name="Niang G."/>
            <person name="Scheremetjew M."/>
            <person name="Finn R."/>
            <person name="Kale V."/>
            <person name="Holt S."/>
            <person name="Cochrane G."/>
            <person name="Meng A."/>
            <person name="Brown T."/>
            <person name="Cohen L."/>
        </authorList>
    </citation>
    <scope>NUCLEOTIDE SEQUENCE</scope>
    <source>
        <strain evidence="18">CCMP1756</strain>
    </source>
</reference>
<dbReference type="NCBIfam" id="TIGR02127">
    <property type="entry name" value="pyrF_sub2"/>
    <property type="match status" value="1"/>
</dbReference>
<evidence type="ECO:0000256" key="13">
    <source>
        <dbReference type="ARBA" id="ARBA00022975"/>
    </source>
</evidence>
<dbReference type="GO" id="GO:0004590">
    <property type="term" value="F:orotidine-5'-phosphate decarboxylase activity"/>
    <property type="evidence" value="ECO:0007669"/>
    <property type="project" value="UniProtKB-EC"/>
</dbReference>
<gene>
    <name evidence="18" type="ORF">PCAL00307_LOCUS20391</name>
    <name evidence="19" type="ORF">PECAL_3P01560</name>
</gene>
<dbReference type="EC" id="4.1.1.23" evidence="8"/>
<evidence type="ECO:0000313" key="20">
    <source>
        <dbReference type="Proteomes" id="UP000789595"/>
    </source>
</evidence>
<dbReference type="PANTHER" id="PTHR43375:SF1">
    <property type="entry name" value="OROTIDINE 5'-PHOSPHATE DECARBOXYLASE"/>
    <property type="match status" value="1"/>
</dbReference>
<dbReference type="InterPro" id="IPR001754">
    <property type="entry name" value="OMPdeCOase_dom"/>
</dbReference>
<comment type="pathway">
    <text evidence="2">Pyrimidine metabolism; UMP biosynthesis via de novo pathway; UMP from orotate: step 2/2.</text>
</comment>
<evidence type="ECO:0000256" key="15">
    <source>
        <dbReference type="ARBA" id="ARBA00033428"/>
    </source>
</evidence>
<evidence type="ECO:0000256" key="5">
    <source>
        <dbReference type="ARBA" id="ARBA00008847"/>
    </source>
</evidence>
<keyword evidence="10" id="KW-0328">Glycosyltransferase</keyword>
<dbReference type="NCBIfam" id="TIGR00336">
    <property type="entry name" value="pyrE"/>
    <property type="match status" value="1"/>
</dbReference>
<evidence type="ECO:0000256" key="2">
    <source>
        <dbReference type="ARBA" id="ARBA00004861"/>
    </source>
</evidence>
<keyword evidence="12" id="KW-0210">Decarboxylase</keyword>
<dbReference type="GO" id="GO:0004588">
    <property type="term" value="F:orotate phosphoribosyltransferase activity"/>
    <property type="evidence" value="ECO:0007669"/>
    <property type="project" value="UniProtKB-EC"/>
</dbReference>
<evidence type="ECO:0000256" key="14">
    <source>
        <dbReference type="ARBA" id="ARBA00023239"/>
    </source>
</evidence>
<evidence type="ECO:0000256" key="11">
    <source>
        <dbReference type="ARBA" id="ARBA00022679"/>
    </source>
</evidence>
<keyword evidence="14" id="KW-0456">Lyase</keyword>
<dbReference type="InterPro" id="IPR011060">
    <property type="entry name" value="RibuloseP-bd_barrel"/>
</dbReference>
<dbReference type="UniPathway" id="UPA00070">
    <property type="reaction ID" value="UER00119"/>
</dbReference>
<name>A0A7S4A676_9STRA</name>
<comment type="catalytic activity">
    <reaction evidence="16">
        <text>orotidine 5'-phosphate + H(+) = UMP + CO2</text>
        <dbReference type="Rhea" id="RHEA:11596"/>
        <dbReference type="ChEBI" id="CHEBI:15378"/>
        <dbReference type="ChEBI" id="CHEBI:16526"/>
        <dbReference type="ChEBI" id="CHEBI:57538"/>
        <dbReference type="ChEBI" id="CHEBI:57865"/>
        <dbReference type="EC" id="4.1.1.23"/>
    </reaction>
</comment>
<dbReference type="AlphaFoldDB" id="A0A7S4A676"/>
<dbReference type="CDD" id="cd06223">
    <property type="entry name" value="PRTases_typeI"/>
    <property type="match status" value="1"/>
</dbReference>
<dbReference type="GO" id="GO:0044205">
    <property type="term" value="P:'de novo' UMP biosynthetic process"/>
    <property type="evidence" value="ECO:0007669"/>
    <property type="project" value="UniProtKB-UniPathway"/>
</dbReference>
<comment type="similarity">
    <text evidence="5">Belongs to the OMP decarboxylase family. Type 2 subfamily.</text>
</comment>
<evidence type="ECO:0000256" key="3">
    <source>
        <dbReference type="ARBA" id="ARBA00004889"/>
    </source>
</evidence>
<dbReference type="FunFam" id="3.40.50.2020:FF:000008">
    <property type="entry name" value="Orotate phosphoribosyltransferase"/>
    <property type="match status" value="1"/>
</dbReference>
<dbReference type="PANTHER" id="PTHR43375">
    <property type="entry name" value="OROTIDINE 5'-PHOSPHATE DECARBOXYLASE"/>
    <property type="match status" value="1"/>
</dbReference>
<keyword evidence="20" id="KW-1185">Reference proteome</keyword>
<dbReference type="EMBL" id="CAKKNE010000003">
    <property type="protein sequence ID" value="CAH0370280.1"/>
    <property type="molecule type" value="Genomic_DNA"/>
</dbReference>
<dbReference type="Gene3D" id="3.40.50.2020">
    <property type="match status" value="1"/>
</dbReference>
<feature type="domain" description="Orotidine 5'-phosphate decarboxylase" evidence="17">
    <location>
        <begin position="21"/>
        <end position="257"/>
    </location>
</feature>
<dbReference type="HAMAP" id="MF_01208">
    <property type="entry name" value="PyrE"/>
    <property type="match status" value="1"/>
</dbReference>
<protein>
    <recommendedName>
        <fullName evidence="9">Orotidine 5'-phosphate decarboxylase</fullName>
        <ecNumber evidence="7">2.4.2.10</ecNumber>
        <ecNumber evidence="8">4.1.1.23</ecNumber>
    </recommendedName>
    <alternativeName>
        <fullName evidence="15">OMP decarboxylase</fullName>
    </alternativeName>
</protein>
<evidence type="ECO:0000256" key="16">
    <source>
        <dbReference type="ARBA" id="ARBA00049157"/>
    </source>
</evidence>
<evidence type="ECO:0000256" key="10">
    <source>
        <dbReference type="ARBA" id="ARBA00022676"/>
    </source>
</evidence>
<comment type="similarity">
    <text evidence="4">Belongs to the purine/pyrimidine phosphoribosyltransferase family. PyrE subfamily.</text>
</comment>
<dbReference type="InterPro" id="IPR011995">
    <property type="entry name" value="OMPdecase_type-2"/>
</dbReference>
<organism evidence="18">
    <name type="scientific">Pelagomonas calceolata</name>
    <dbReference type="NCBI Taxonomy" id="35677"/>
    <lineage>
        <taxon>Eukaryota</taxon>
        <taxon>Sar</taxon>
        <taxon>Stramenopiles</taxon>
        <taxon>Ochrophyta</taxon>
        <taxon>Pelagophyceae</taxon>
        <taxon>Pelagomonadales</taxon>
        <taxon>Pelagomonadaceae</taxon>
        <taxon>Pelagomonas</taxon>
    </lineage>
</organism>
<dbReference type="OrthoDB" id="5553476at2759"/>
<keyword evidence="13" id="KW-0665">Pyrimidine biosynthesis</keyword>
<evidence type="ECO:0000256" key="1">
    <source>
        <dbReference type="ARBA" id="ARBA00003769"/>
    </source>
</evidence>
<dbReference type="EC" id="2.4.2.10" evidence="7"/>
<comment type="pathway">
    <text evidence="3">Pyrimidine metabolism; UMP biosynthesis via de novo pathway; UMP from orotate: step 1/2.</text>
</comment>
<dbReference type="CDD" id="cd04725">
    <property type="entry name" value="OMP_decarboxylase_like"/>
    <property type="match status" value="1"/>
</dbReference>
<evidence type="ECO:0000313" key="18">
    <source>
        <dbReference type="EMBL" id="CAE0704943.1"/>
    </source>
</evidence>
<dbReference type="SUPFAM" id="SSF53271">
    <property type="entry name" value="PRTase-like"/>
    <property type="match status" value="1"/>
</dbReference>
<evidence type="ECO:0000256" key="6">
    <source>
        <dbReference type="ARBA" id="ARBA00011738"/>
    </source>
</evidence>
<dbReference type="SMART" id="SM00934">
    <property type="entry name" value="OMPdecase"/>
    <property type="match status" value="1"/>
</dbReference>
<evidence type="ECO:0000259" key="17">
    <source>
        <dbReference type="SMART" id="SM00934"/>
    </source>
</evidence>
<dbReference type="SUPFAM" id="SSF51366">
    <property type="entry name" value="Ribulose-phoshate binding barrel"/>
    <property type="match status" value="1"/>
</dbReference>
<evidence type="ECO:0000256" key="4">
    <source>
        <dbReference type="ARBA" id="ARBA00006340"/>
    </source>
</evidence>
<dbReference type="InterPro" id="IPR004467">
    <property type="entry name" value="Or_phspho_trans_dom"/>
</dbReference>
<dbReference type="Pfam" id="PF00215">
    <property type="entry name" value="OMPdecase"/>
    <property type="match status" value="1"/>
</dbReference>
<dbReference type="InterPro" id="IPR000836">
    <property type="entry name" value="PRTase_dom"/>
</dbReference>
<evidence type="ECO:0000313" key="19">
    <source>
        <dbReference type="EMBL" id="CAH0370280.1"/>
    </source>
</evidence>
<keyword evidence="11" id="KW-0808">Transferase</keyword>
<proteinExistence type="inferred from homology"/>
<dbReference type="Proteomes" id="UP000789595">
    <property type="component" value="Unassembled WGS sequence"/>
</dbReference>
<dbReference type="GO" id="GO:0006207">
    <property type="term" value="P:'de novo' pyrimidine nucleobase biosynthetic process"/>
    <property type="evidence" value="ECO:0007669"/>
    <property type="project" value="InterPro"/>
</dbReference>
<sequence length="527" mass="54389">MSATPGFFEALAAQCKAKDSYLCVGLDPRTATAEEAHDVCCRLIDATKTHACCYKPNAAFFEAHGAAGWAALKGVIEKIHAVGSLCLLDCKRGDVGSTAQAYAKACYDDLKADAVTLSPYLGYDAIQPFVTGQYAGKGAFILCATSNPSADEMQSDALRDRVASLSSNGGAWGVKTAVASRPLGLVVGATRPAAVSAARTQNGDAWLLTPGVGAQGADASTVVRAALSSSSRDVRLVVPVSRAIMNADDPSAAAQKLCQEIRDAISNAPPPPSLTDTLADASRRLSDTMTSTFPRTAELLTGGALKPHQAKFVGCVLRSGALKFGSFQLKSGRQSPYFFNAGLVCDGNDAAEFFDAYAAAIQNSGLEFDVVFGPAYKGIPLCAGVSAALAARGVSSSFAYNRKEAKDHGEGGTLVGAAVKGRRVLLVDDVISAGTAVREATGILAKAGAILVGVCVAVDRQEVTGGSAPPAPGSERVSAVEGVRRELGVPVVPILTLTDLLAYLEAKGGSDEHAANVRKYRETYGAC</sequence>
<reference evidence="19" key="2">
    <citation type="submission" date="2021-11" db="EMBL/GenBank/DDBJ databases">
        <authorList>
            <consortium name="Genoscope - CEA"/>
            <person name="William W."/>
        </authorList>
    </citation>
    <scope>NUCLEOTIDE SEQUENCE</scope>
</reference>
<evidence type="ECO:0000256" key="7">
    <source>
        <dbReference type="ARBA" id="ARBA00011971"/>
    </source>
</evidence>
<dbReference type="Pfam" id="PF00156">
    <property type="entry name" value="Pribosyltran"/>
    <property type="match status" value="1"/>
</dbReference>
<comment type="subunit">
    <text evidence="6">Homodimer.</text>
</comment>
<dbReference type="Gene3D" id="3.20.20.70">
    <property type="entry name" value="Aldolase class I"/>
    <property type="match status" value="1"/>
</dbReference>
<dbReference type="EMBL" id="HBIW01023658">
    <property type="protein sequence ID" value="CAE0704943.1"/>
    <property type="molecule type" value="Transcribed_RNA"/>
</dbReference>
<evidence type="ECO:0000256" key="12">
    <source>
        <dbReference type="ARBA" id="ARBA00022793"/>
    </source>
</evidence>
<dbReference type="InterPro" id="IPR029057">
    <property type="entry name" value="PRTase-like"/>
</dbReference>
<evidence type="ECO:0000256" key="8">
    <source>
        <dbReference type="ARBA" id="ARBA00012321"/>
    </source>
</evidence>